<name>A0ABW2AP80_9MICO</name>
<comment type="caution">
    <text evidence="2">The sequence shown here is derived from an EMBL/GenBank/DDBJ whole genome shotgun (WGS) entry which is preliminary data.</text>
</comment>
<evidence type="ECO:0000313" key="3">
    <source>
        <dbReference type="Proteomes" id="UP001596356"/>
    </source>
</evidence>
<dbReference type="EMBL" id="JBHSWJ010000002">
    <property type="protein sequence ID" value="MFC6712870.1"/>
    <property type="molecule type" value="Genomic_DNA"/>
</dbReference>
<gene>
    <name evidence="2" type="ORF">ACFQBT_03035</name>
</gene>
<feature type="transmembrane region" description="Helical" evidence="1">
    <location>
        <begin position="291"/>
        <end position="310"/>
    </location>
</feature>
<feature type="transmembrane region" description="Helical" evidence="1">
    <location>
        <begin position="341"/>
        <end position="358"/>
    </location>
</feature>
<keyword evidence="1" id="KW-0472">Membrane</keyword>
<accession>A0ABW2AP80</accession>
<proteinExistence type="predicted"/>
<feature type="transmembrane region" description="Helical" evidence="1">
    <location>
        <begin position="539"/>
        <end position="559"/>
    </location>
</feature>
<feature type="transmembrane region" description="Helical" evidence="1">
    <location>
        <begin position="475"/>
        <end position="494"/>
    </location>
</feature>
<keyword evidence="3" id="KW-1185">Reference proteome</keyword>
<feature type="transmembrane region" description="Helical" evidence="1">
    <location>
        <begin position="449"/>
        <end position="469"/>
    </location>
</feature>
<feature type="transmembrane region" description="Helical" evidence="1">
    <location>
        <begin position="25"/>
        <end position="47"/>
    </location>
</feature>
<feature type="transmembrane region" description="Helical" evidence="1">
    <location>
        <begin position="53"/>
        <end position="74"/>
    </location>
</feature>
<keyword evidence="1" id="KW-1133">Transmembrane helix</keyword>
<organism evidence="2 3">
    <name type="scientific">Branchiibius cervicis</name>
    <dbReference type="NCBI Taxonomy" id="908252"/>
    <lineage>
        <taxon>Bacteria</taxon>
        <taxon>Bacillati</taxon>
        <taxon>Actinomycetota</taxon>
        <taxon>Actinomycetes</taxon>
        <taxon>Micrococcales</taxon>
        <taxon>Dermacoccaceae</taxon>
        <taxon>Branchiibius</taxon>
    </lineage>
</organism>
<sequence>MSSTTVAMSADSTEAHPRFARAGEVISNLWILVALLGFQAYVVAAGLPVGHALLALIGVLVTQVFPGALIWRTIRPRNGWLLEDLFLGFAMGICVAVPAQIIAGLMHSRIPAIVIPLLVAAALLAIPATRNRIRDAQWSPLPWWSGFLISLTSLFFVSSLVDYSRVNRLSWGSGAGTPHVDTYLHLALASELLQRGPVEWPTVKGATLGYQWFTHAWIAHVTAVSGVPLDEVLMRFMPALLPVVAVVSTAMLGLRLSNSPTVGVVSAAGAAALSRGTVFGTAGTALPLTPLSPTVGLAIAPLMAFMAVLAMRWRGHARTGAWVALPVLTCISTGLKGSAGPIVIAGMALAILAMLIWRRRMVLPLVVDLVSVSITLGLTMIVVYRGSAAGLTFDPAAAAAQTPLSGLLGGVPTWKMQVVAAATAFGTGMTRALYCFALPFRRQDRRDPVTWVLIGAVIAGAAPVALFYHPGASQYYFLMTAIPLAAVGSALGAWRLYHALGVRERWVVLIVGIVGGGLFFYLPSVLTGGTVGHHQLHRAVAQLGVGAVIVVACAVLAALAARHRRVVVAIAAAAAVVTLSGVFAVEKYYRTAHVFVPVAKPIPITGYNAVSDNEIAVARYIRDHSDVDDLVMTNRHCTTPIKPDHCDNRRWLVTAFTERQSFIEGWTATPESTNLEPHGRDSITMNYWHPDLLALNDDFYVAPTAEAQRKLWDEGVRWIYMENTLPHAKTLEPYATLRFETPDASAWQLNEPAG</sequence>
<keyword evidence="1" id="KW-0812">Transmembrane</keyword>
<protein>
    <submittedName>
        <fullName evidence="2">Uncharacterized protein</fullName>
    </submittedName>
</protein>
<evidence type="ECO:0000256" key="1">
    <source>
        <dbReference type="SAM" id="Phobius"/>
    </source>
</evidence>
<feature type="transmembrane region" description="Helical" evidence="1">
    <location>
        <begin position="506"/>
        <end position="527"/>
    </location>
</feature>
<feature type="transmembrane region" description="Helical" evidence="1">
    <location>
        <begin position="86"/>
        <end position="106"/>
    </location>
</feature>
<feature type="transmembrane region" description="Helical" evidence="1">
    <location>
        <begin position="261"/>
        <end position="279"/>
    </location>
</feature>
<reference evidence="3" key="1">
    <citation type="journal article" date="2019" name="Int. J. Syst. Evol. Microbiol.">
        <title>The Global Catalogue of Microorganisms (GCM) 10K type strain sequencing project: providing services to taxonomists for standard genome sequencing and annotation.</title>
        <authorList>
            <consortium name="The Broad Institute Genomics Platform"/>
            <consortium name="The Broad Institute Genome Sequencing Center for Infectious Disease"/>
            <person name="Wu L."/>
            <person name="Ma J."/>
        </authorList>
    </citation>
    <scope>NUCLEOTIDE SEQUENCE [LARGE SCALE GENOMIC DNA]</scope>
    <source>
        <strain evidence="3">NBRC 106593</strain>
    </source>
</reference>
<evidence type="ECO:0000313" key="2">
    <source>
        <dbReference type="EMBL" id="MFC6712870.1"/>
    </source>
</evidence>
<dbReference type="Proteomes" id="UP001596356">
    <property type="component" value="Unassembled WGS sequence"/>
</dbReference>
<feature type="transmembrane region" description="Helical" evidence="1">
    <location>
        <begin position="365"/>
        <end position="384"/>
    </location>
</feature>
<feature type="transmembrane region" description="Helical" evidence="1">
    <location>
        <begin position="317"/>
        <end position="335"/>
    </location>
</feature>
<feature type="transmembrane region" description="Helical" evidence="1">
    <location>
        <begin position="566"/>
        <end position="585"/>
    </location>
</feature>
<feature type="transmembrane region" description="Helical" evidence="1">
    <location>
        <begin position="236"/>
        <end position="254"/>
    </location>
</feature>
<dbReference type="RefSeq" id="WP_377820323.1">
    <property type="nucleotide sequence ID" value="NZ_JBHSWJ010000002.1"/>
</dbReference>
<feature type="transmembrane region" description="Helical" evidence="1">
    <location>
        <begin position="418"/>
        <end position="437"/>
    </location>
</feature>
<feature type="transmembrane region" description="Helical" evidence="1">
    <location>
        <begin position="112"/>
        <end position="129"/>
    </location>
</feature>
<feature type="transmembrane region" description="Helical" evidence="1">
    <location>
        <begin position="141"/>
        <end position="161"/>
    </location>
</feature>